<dbReference type="GO" id="GO:0016020">
    <property type="term" value="C:membrane"/>
    <property type="evidence" value="ECO:0007669"/>
    <property type="project" value="TreeGrafter"/>
</dbReference>
<dbReference type="PROSITE" id="PS00061">
    <property type="entry name" value="ADH_SHORT"/>
    <property type="match status" value="1"/>
</dbReference>
<dbReference type="EMBL" id="SPQQ01000009">
    <property type="protein sequence ID" value="TGE36060.1"/>
    <property type="molecule type" value="Genomic_DNA"/>
</dbReference>
<dbReference type="InterPro" id="IPR020904">
    <property type="entry name" value="Sc_DH/Rdtase_CS"/>
</dbReference>
<dbReference type="RefSeq" id="WP_135550386.1">
    <property type="nucleotide sequence ID" value="NZ_SPQQ01000009.1"/>
</dbReference>
<organism evidence="5 6">
    <name type="scientific">Desulfosporosinus fructosivorans</name>
    <dbReference type="NCBI Taxonomy" id="2018669"/>
    <lineage>
        <taxon>Bacteria</taxon>
        <taxon>Bacillati</taxon>
        <taxon>Bacillota</taxon>
        <taxon>Clostridia</taxon>
        <taxon>Eubacteriales</taxon>
        <taxon>Desulfitobacteriaceae</taxon>
        <taxon>Desulfosporosinus</taxon>
    </lineage>
</organism>
<comment type="caution">
    <text evidence="5">The sequence shown here is derived from an EMBL/GenBank/DDBJ whole genome shotgun (WGS) entry which is preliminary data.</text>
</comment>
<dbReference type="SUPFAM" id="SSF51735">
    <property type="entry name" value="NAD(P)-binding Rossmann-fold domains"/>
    <property type="match status" value="1"/>
</dbReference>
<dbReference type="InterPro" id="IPR002347">
    <property type="entry name" value="SDR_fam"/>
</dbReference>
<dbReference type="Pfam" id="PF00106">
    <property type="entry name" value="adh_short"/>
    <property type="match status" value="1"/>
</dbReference>
<dbReference type="PANTHER" id="PTHR44196:SF1">
    <property type="entry name" value="DEHYDROGENASE_REDUCTASE SDR FAMILY MEMBER 7B"/>
    <property type="match status" value="1"/>
</dbReference>
<sequence length="253" mass="27802">MKTSGRTVLITGGGSGIGLAIAERFYKAGNKVIICGRRKEILQDALERLPDLHTIVCDIANEDDRKLLFESIVNEFPELDVLVNNAGIQQRVNLQSVTADWNYYHQEIIANLEAPIHLSLLFLPHLLKKKEGTVINVSSNLGVTPAAWLPIYSSTKAAMHSFTMSLRLQLADTNVNIVEIMPNAINTDLGGVGLHTFGVPVNEFADAVFAGLENGILEIGYAGSEITIRASRDEIDEGAKCKWQNFIKNNPEF</sequence>
<feature type="domain" description="Ketoreductase" evidence="4">
    <location>
        <begin position="6"/>
        <end position="183"/>
    </location>
</feature>
<gene>
    <name evidence="5" type="ORF">E4K67_21225</name>
</gene>
<protein>
    <submittedName>
        <fullName evidence="5">SDR family NAD(P)-dependent oxidoreductase</fullName>
    </submittedName>
</protein>
<dbReference type="GO" id="GO:0016491">
    <property type="term" value="F:oxidoreductase activity"/>
    <property type="evidence" value="ECO:0007669"/>
    <property type="project" value="UniProtKB-KW"/>
</dbReference>
<dbReference type="PRINTS" id="PR00081">
    <property type="entry name" value="GDHRDH"/>
</dbReference>
<dbReference type="PRINTS" id="PR00080">
    <property type="entry name" value="SDRFAMILY"/>
</dbReference>
<evidence type="ECO:0000256" key="1">
    <source>
        <dbReference type="ARBA" id="ARBA00006484"/>
    </source>
</evidence>
<dbReference type="Proteomes" id="UP000298460">
    <property type="component" value="Unassembled WGS sequence"/>
</dbReference>
<dbReference type="Gene3D" id="3.40.50.720">
    <property type="entry name" value="NAD(P)-binding Rossmann-like Domain"/>
    <property type="match status" value="1"/>
</dbReference>
<dbReference type="PANTHER" id="PTHR44196">
    <property type="entry name" value="DEHYDROGENASE/REDUCTASE SDR FAMILY MEMBER 7B"/>
    <property type="match status" value="1"/>
</dbReference>
<comment type="similarity">
    <text evidence="1 3">Belongs to the short-chain dehydrogenases/reductases (SDR) family.</text>
</comment>
<keyword evidence="6" id="KW-1185">Reference proteome</keyword>
<dbReference type="InterPro" id="IPR036291">
    <property type="entry name" value="NAD(P)-bd_dom_sf"/>
</dbReference>
<dbReference type="AlphaFoldDB" id="A0A4Z0R010"/>
<proteinExistence type="inferred from homology"/>
<accession>A0A4Z0R010</accession>
<reference evidence="5 6" key="1">
    <citation type="submission" date="2019-03" db="EMBL/GenBank/DDBJ databases">
        <title>Draft Genome Sequence of Desulfosporosinus fructosivorans Strain 63.6F, Isolated from Marine Sediment in the Baltic Sea.</title>
        <authorList>
            <person name="Hausmann B."/>
            <person name="Vandieken V."/>
            <person name="Pjevac P."/>
            <person name="Schreck K."/>
            <person name="Herbold C.W."/>
            <person name="Loy A."/>
        </authorList>
    </citation>
    <scope>NUCLEOTIDE SEQUENCE [LARGE SCALE GENOMIC DNA]</scope>
    <source>
        <strain evidence="5 6">63.6F</strain>
    </source>
</reference>
<evidence type="ECO:0000259" key="4">
    <source>
        <dbReference type="SMART" id="SM00822"/>
    </source>
</evidence>
<evidence type="ECO:0000256" key="2">
    <source>
        <dbReference type="ARBA" id="ARBA00023002"/>
    </source>
</evidence>
<dbReference type="SMART" id="SM00822">
    <property type="entry name" value="PKS_KR"/>
    <property type="match status" value="1"/>
</dbReference>
<dbReference type="InterPro" id="IPR057326">
    <property type="entry name" value="KR_dom"/>
</dbReference>
<keyword evidence="2" id="KW-0560">Oxidoreductase</keyword>
<name>A0A4Z0R010_9FIRM</name>
<evidence type="ECO:0000313" key="5">
    <source>
        <dbReference type="EMBL" id="TGE36060.1"/>
    </source>
</evidence>
<evidence type="ECO:0000256" key="3">
    <source>
        <dbReference type="RuleBase" id="RU000363"/>
    </source>
</evidence>
<evidence type="ECO:0000313" key="6">
    <source>
        <dbReference type="Proteomes" id="UP000298460"/>
    </source>
</evidence>
<dbReference type="OrthoDB" id="9808814at2"/>